<dbReference type="EMBL" id="LAZR01010662">
    <property type="protein sequence ID" value="KKM65774.1"/>
    <property type="molecule type" value="Genomic_DNA"/>
</dbReference>
<dbReference type="Pfam" id="PF04860">
    <property type="entry name" value="Phage_portal"/>
    <property type="match status" value="1"/>
</dbReference>
<name>A0A0F9J7P7_9ZZZZ</name>
<feature type="region of interest" description="Disordered" evidence="1">
    <location>
        <begin position="257"/>
        <end position="280"/>
    </location>
</feature>
<evidence type="ECO:0000256" key="1">
    <source>
        <dbReference type="SAM" id="MobiDB-lite"/>
    </source>
</evidence>
<gene>
    <name evidence="2" type="ORF">LCGC14_1487820</name>
</gene>
<evidence type="ECO:0008006" key="3">
    <source>
        <dbReference type="Google" id="ProtNLM"/>
    </source>
</evidence>
<protein>
    <recommendedName>
        <fullName evidence="3">Phage portal protein</fullName>
    </recommendedName>
</protein>
<proteinExistence type="predicted"/>
<evidence type="ECO:0000313" key="2">
    <source>
        <dbReference type="EMBL" id="KKM65774.1"/>
    </source>
</evidence>
<organism evidence="2">
    <name type="scientific">marine sediment metagenome</name>
    <dbReference type="NCBI Taxonomy" id="412755"/>
    <lineage>
        <taxon>unclassified sequences</taxon>
        <taxon>metagenomes</taxon>
        <taxon>ecological metagenomes</taxon>
    </lineage>
</organism>
<feature type="non-terminal residue" evidence="2">
    <location>
        <position position="1"/>
    </location>
</feature>
<dbReference type="InterPro" id="IPR006944">
    <property type="entry name" value="Phage/GTA_portal"/>
</dbReference>
<accession>A0A0F9J7P7</accession>
<dbReference type="AlphaFoldDB" id="A0A0F9J7P7"/>
<sequence>NSIRGNGTDTWNTVLENMIRTYQIGGDSYSEIVRDDDGNLINIKPLDPTVMVHVANKQGTLIRFEQNSKVKGQPRHIFQPEEIFYLPRNRVADEIHGNTMTKRLATIILMRNEAMEDWKRVMHRNVDPMIAYKLDTDDTTKIAAFKAKVDAAKGKGENMYIPQGAVEFEIISLAPNANLNPLAWIESLNNYFYQSAGVPQIILGGVGAITERAVSIAYLAFQQTIEEEQLFLEEQVLSQLNLVIELEFPASLQNDLLSDQQKDGPVNIDESETTATEERA</sequence>
<reference evidence="2" key="1">
    <citation type="journal article" date="2015" name="Nature">
        <title>Complex archaea that bridge the gap between prokaryotes and eukaryotes.</title>
        <authorList>
            <person name="Spang A."/>
            <person name="Saw J.H."/>
            <person name="Jorgensen S.L."/>
            <person name="Zaremba-Niedzwiedzka K."/>
            <person name="Martijn J."/>
            <person name="Lind A.E."/>
            <person name="van Eijk R."/>
            <person name="Schleper C."/>
            <person name="Guy L."/>
            <person name="Ettema T.J."/>
        </authorList>
    </citation>
    <scope>NUCLEOTIDE SEQUENCE</scope>
</reference>
<comment type="caution">
    <text evidence="2">The sequence shown here is derived from an EMBL/GenBank/DDBJ whole genome shotgun (WGS) entry which is preliminary data.</text>
</comment>